<dbReference type="GO" id="GO:0006526">
    <property type="term" value="P:L-arginine biosynthetic process"/>
    <property type="evidence" value="ECO:0007669"/>
    <property type="project" value="InterPro"/>
</dbReference>
<dbReference type="InterPro" id="IPR000182">
    <property type="entry name" value="GNAT_dom"/>
</dbReference>
<name>A0A370DEU2_9GAMM</name>
<reference evidence="6 7" key="1">
    <citation type="journal article" date="2018" name="ISME J.">
        <title>Endosymbiont genomes yield clues of tubeworm success.</title>
        <authorList>
            <person name="Li Y."/>
            <person name="Liles M.R."/>
            <person name="Halanych K.M."/>
        </authorList>
    </citation>
    <scope>NUCLEOTIDE SEQUENCE [LARGE SCALE GENOMIC DNA]</scope>
    <source>
        <strain evidence="6">A1464</strain>
    </source>
</reference>
<dbReference type="GO" id="GO:0004042">
    <property type="term" value="F:L-glutamate N-acetyltransferase activity"/>
    <property type="evidence" value="ECO:0007669"/>
    <property type="project" value="InterPro"/>
</dbReference>
<protein>
    <recommendedName>
        <fullName evidence="1">Amino-acid acetyltransferase</fullName>
    </recommendedName>
    <alternativeName>
        <fullName evidence="4">N-acetylglutamate synthase</fullName>
    </alternativeName>
</protein>
<evidence type="ECO:0000256" key="3">
    <source>
        <dbReference type="ARBA" id="ARBA00023315"/>
    </source>
</evidence>
<dbReference type="Gene3D" id="3.40.630.30">
    <property type="match status" value="1"/>
</dbReference>
<feature type="domain" description="N-acetyltransferase" evidence="5">
    <location>
        <begin position="1"/>
        <end position="126"/>
    </location>
</feature>
<evidence type="ECO:0000256" key="2">
    <source>
        <dbReference type="ARBA" id="ARBA00022679"/>
    </source>
</evidence>
<evidence type="ECO:0000259" key="5">
    <source>
        <dbReference type="PROSITE" id="PS51186"/>
    </source>
</evidence>
<dbReference type="InterPro" id="IPR010167">
    <property type="entry name" value="NH2A_AcTrfase"/>
</dbReference>
<dbReference type="EMBL" id="QFXC01000011">
    <property type="protein sequence ID" value="RDH82827.1"/>
    <property type="molecule type" value="Genomic_DNA"/>
</dbReference>
<evidence type="ECO:0000256" key="4">
    <source>
        <dbReference type="ARBA" id="ARBA00033251"/>
    </source>
</evidence>
<dbReference type="AlphaFoldDB" id="A0A370DEU2"/>
<accession>A0A370DEU2</accession>
<keyword evidence="7" id="KW-1185">Reference proteome</keyword>
<dbReference type="PANTHER" id="PTHR30602:SF12">
    <property type="entry name" value="AMINO-ACID ACETYLTRANSFERASE NAGS1, CHLOROPLASTIC-RELATED"/>
    <property type="match status" value="1"/>
</dbReference>
<evidence type="ECO:0000313" key="6">
    <source>
        <dbReference type="EMBL" id="RDH82827.1"/>
    </source>
</evidence>
<dbReference type="PROSITE" id="PS51186">
    <property type="entry name" value="GNAT"/>
    <property type="match status" value="1"/>
</dbReference>
<dbReference type="Pfam" id="PF00583">
    <property type="entry name" value="Acetyltransf_1"/>
    <property type="match status" value="1"/>
</dbReference>
<keyword evidence="2" id="KW-0808">Transferase</keyword>
<sequence length="144" mass="16378">MNHREATHKDLKVIKKLLYTGNLPSEDCDEHINNFIVVENNEEIIAAGGIEVYGKIGLLRSIIVKPGHREQGIGKLIVKLLEGKAHKLGVNELYLLTESTVDFFMMLGYSVVKKFELPIEIKKTRQFKELCPASSKSMRHVIQY</sequence>
<evidence type="ECO:0000256" key="1">
    <source>
        <dbReference type="ARBA" id="ARBA00015231"/>
    </source>
</evidence>
<proteinExistence type="predicted"/>
<dbReference type="InterPro" id="IPR016181">
    <property type="entry name" value="Acyl_CoA_acyltransferase"/>
</dbReference>
<dbReference type="NCBIfam" id="NF040501">
    <property type="entry name" value="resist_ArsN2"/>
    <property type="match status" value="1"/>
</dbReference>
<organism evidence="6 7">
    <name type="scientific">endosymbiont of Galathealinum brachiosum</name>
    <dbReference type="NCBI Taxonomy" id="2200906"/>
    <lineage>
        <taxon>Bacteria</taxon>
        <taxon>Pseudomonadati</taxon>
        <taxon>Pseudomonadota</taxon>
        <taxon>Gammaproteobacteria</taxon>
        <taxon>sulfur-oxidizing symbionts</taxon>
    </lineage>
</organism>
<gene>
    <name evidence="6" type="ORF">DIZ80_11180</name>
</gene>
<comment type="caution">
    <text evidence="6">The sequence shown here is derived from an EMBL/GenBank/DDBJ whole genome shotgun (WGS) entry which is preliminary data.</text>
</comment>
<dbReference type="SUPFAM" id="SSF55729">
    <property type="entry name" value="Acyl-CoA N-acyltransferases (Nat)"/>
    <property type="match status" value="1"/>
</dbReference>
<dbReference type="CDD" id="cd04301">
    <property type="entry name" value="NAT_SF"/>
    <property type="match status" value="1"/>
</dbReference>
<dbReference type="GO" id="GO:0005737">
    <property type="term" value="C:cytoplasm"/>
    <property type="evidence" value="ECO:0007669"/>
    <property type="project" value="InterPro"/>
</dbReference>
<evidence type="ECO:0000313" key="7">
    <source>
        <dbReference type="Proteomes" id="UP000254266"/>
    </source>
</evidence>
<dbReference type="PANTHER" id="PTHR30602">
    <property type="entry name" value="AMINO-ACID ACETYLTRANSFERASE"/>
    <property type="match status" value="1"/>
</dbReference>
<keyword evidence="3" id="KW-0012">Acyltransferase</keyword>
<dbReference type="Proteomes" id="UP000254266">
    <property type="component" value="Unassembled WGS sequence"/>
</dbReference>